<sequence>MNTELAATKRHNLKAALQGAVSSGKAFAVPGVFDPLGARLVEHLGFEAAFLGGWVMGSHLAVTEPLMTLTETADITAKVSARTSLPLFVDAGAGWGEAVHVRRTIQELERAGASVIQIEDQYFPKRMEYHAGTEDMCSREEFIRRIRACVEGRQSQDTLVMARTDATKARGGSVDEAIWRLNAALDAGVDLVMPCINPAVVSLDDMAVEEQRGKIRRGLPDSAVVVALSGYLPGQRQLSLQEYAEEGWGVVMYPLIPAVTFVGALASVYRPLKETGQLPAEGAIGYPVEDHPQMQALVEAILPYDELLDVEGDLATKS</sequence>
<evidence type="ECO:0000313" key="2">
    <source>
        <dbReference type="Proteomes" id="UP001500449"/>
    </source>
</evidence>
<evidence type="ECO:0000313" key="1">
    <source>
        <dbReference type="EMBL" id="GAA1857886.1"/>
    </source>
</evidence>
<comment type="caution">
    <text evidence="1">The sequence shown here is derived from an EMBL/GenBank/DDBJ whole genome shotgun (WGS) entry which is preliminary data.</text>
</comment>
<reference evidence="1 2" key="1">
    <citation type="journal article" date="2019" name="Int. J. Syst. Evol. Microbiol.">
        <title>The Global Catalogue of Microorganisms (GCM) 10K type strain sequencing project: providing services to taxonomists for standard genome sequencing and annotation.</title>
        <authorList>
            <consortium name="The Broad Institute Genomics Platform"/>
            <consortium name="The Broad Institute Genome Sequencing Center for Infectious Disease"/>
            <person name="Wu L."/>
            <person name="Ma J."/>
        </authorList>
    </citation>
    <scope>NUCLEOTIDE SEQUENCE [LARGE SCALE GENOMIC DNA]</scope>
    <source>
        <strain evidence="1 2">JCM 16009</strain>
    </source>
</reference>
<keyword evidence="2" id="KW-1185">Reference proteome</keyword>
<keyword evidence="1" id="KW-0456">Lyase</keyword>
<dbReference type="InterPro" id="IPR040442">
    <property type="entry name" value="Pyrv_kinase-like_dom_sf"/>
</dbReference>
<dbReference type="InterPro" id="IPR015813">
    <property type="entry name" value="Pyrv/PenolPyrv_kinase-like_dom"/>
</dbReference>
<protein>
    <submittedName>
        <fullName evidence="1">Methylisocitrate lyase</fullName>
    </submittedName>
</protein>
<dbReference type="GO" id="GO:0016829">
    <property type="term" value="F:lyase activity"/>
    <property type="evidence" value="ECO:0007669"/>
    <property type="project" value="UniProtKB-KW"/>
</dbReference>
<dbReference type="RefSeq" id="WP_344419742.1">
    <property type="nucleotide sequence ID" value="NZ_BAAAQK010000016.1"/>
</dbReference>
<organism evidence="1 2">
    <name type="scientific">Pseudonocardia ailaonensis</name>
    <dbReference type="NCBI Taxonomy" id="367279"/>
    <lineage>
        <taxon>Bacteria</taxon>
        <taxon>Bacillati</taxon>
        <taxon>Actinomycetota</taxon>
        <taxon>Actinomycetes</taxon>
        <taxon>Pseudonocardiales</taxon>
        <taxon>Pseudonocardiaceae</taxon>
        <taxon>Pseudonocardia</taxon>
    </lineage>
</organism>
<dbReference type="SUPFAM" id="SSF51621">
    <property type="entry name" value="Phosphoenolpyruvate/pyruvate domain"/>
    <property type="match status" value="1"/>
</dbReference>
<dbReference type="InterPro" id="IPR039556">
    <property type="entry name" value="ICL/PEPM"/>
</dbReference>
<dbReference type="PANTHER" id="PTHR42905:SF5">
    <property type="entry name" value="CARBOXYVINYL-CARBOXYPHOSPHONATE PHOSPHORYLMUTASE, CHLOROPLASTIC"/>
    <property type="match status" value="1"/>
</dbReference>
<dbReference type="Proteomes" id="UP001500449">
    <property type="component" value="Unassembled WGS sequence"/>
</dbReference>
<gene>
    <name evidence="1" type="primary">prpB</name>
    <name evidence="1" type="ORF">GCM10009836_42540</name>
</gene>
<name>A0ABN2NBV1_9PSEU</name>
<dbReference type="CDD" id="cd00377">
    <property type="entry name" value="ICL_PEPM"/>
    <property type="match status" value="1"/>
</dbReference>
<dbReference type="Pfam" id="PF13714">
    <property type="entry name" value="PEP_mutase"/>
    <property type="match status" value="1"/>
</dbReference>
<dbReference type="PANTHER" id="PTHR42905">
    <property type="entry name" value="PHOSPHOENOLPYRUVATE CARBOXYLASE"/>
    <property type="match status" value="1"/>
</dbReference>
<proteinExistence type="predicted"/>
<dbReference type="Gene3D" id="3.20.20.60">
    <property type="entry name" value="Phosphoenolpyruvate-binding domains"/>
    <property type="match status" value="1"/>
</dbReference>
<accession>A0ABN2NBV1</accession>
<dbReference type="EMBL" id="BAAAQK010000016">
    <property type="protein sequence ID" value="GAA1857886.1"/>
    <property type="molecule type" value="Genomic_DNA"/>
</dbReference>